<proteinExistence type="predicted"/>
<dbReference type="AlphaFoldDB" id="A0A7J6TIM6"/>
<dbReference type="EMBL" id="JABANO010010647">
    <property type="protein sequence ID" value="KAF4744781.1"/>
    <property type="molecule type" value="Genomic_DNA"/>
</dbReference>
<keyword evidence="2" id="KW-1185">Reference proteome</keyword>
<protein>
    <submittedName>
        <fullName evidence="1">Uncharacterized protein</fullName>
    </submittedName>
</protein>
<evidence type="ECO:0000313" key="1">
    <source>
        <dbReference type="EMBL" id="KAF4744781.1"/>
    </source>
</evidence>
<evidence type="ECO:0000313" key="2">
    <source>
        <dbReference type="Proteomes" id="UP000553632"/>
    </source>
</evidence>
<organism evidence="1 2">
    <name type="scientific">Perkinsus olseni</name>
    <name type="common">Perkinsus atlanticus</name>
    <dbReference type="NCBI Taxonomy" id="32597"/>
    <lineage>
        <taxon>Eukaryota</taxon>
        <taxon>Sar</taxon>
        <taxon>Alveolata</taxon>
        <taxon>Perkinsozoa</taxon>
        <taxon>Perkinsea</taxon>
        <taxon>Perkinsida</taxon>
        <taxon>Perkinsidae</taxon>
        <taxon>Perkinsus</taxon>
    </lineage>
</organism>
<dbReference type="Proteomes" id="UP000553632">
    <property type="component" value="Unassembled WGS sequence"/>
</dbReference>
<reference evidence="1 2" key="1">
    <citation type="submission" date="2020-04" db="EMBL/GenBank/DDBJ databases">
        <title>Perkinsus olseni comparative genomics.</title>
        <authorList>
            <person name="Bogema D.R."/>
        </authorList>
    </citation>
    <scope>NUCLEOTIDE SEQUENCE [LARGE SCALE GENOMIC DNA]</scope>
    <source>
        <strain evidence="1 2">ATCC PRA-207</strain>
    </source>
</reference>
<sequence>NFTAAEDAPALCELWRPSFDWLADEMIYTYPIGDEVSQSATSSSGSAIPYDEVKKKIKCVVGDPPSPDHFFTGASSDNYLQWRVTILETLADADEAPNRLLPEVVISCLKGSIRAFIKRQVSRQNMLDDGAMAVIAVSKGY</sequence>
<gene>
    <name evidence="1" type="ORF">FOZ63_019207</name>
</gene>
<comment type="caution">
    <text evidence="1">The sequence shown here is derived from an EMBL/GenBank/DDBJ whole genome shotgun (WGS) entry which is preliminary data.</text>
</comment>
<name>A0A7J6TIM6_PEROL</name>
<accession>A0A7J6TIM6</accession>
<feature type="non-terminal residue" evidence="1">
    <location>
        <position position="1"/>
    </location>
</feature>